<proteinExistence type="predicted"/>
<dbReference type="Proteomes" id="UP001066276">
    <property type="component" value="Chromosome 1_2"/>
</dbReference>
<dbReference type="AlphaFoldDB" id="A0AAV7VXC4"/>
<sequence length="112" mass="12989">MNTDDYRKECLRLLGDETYYALIPRDPTPKLQTQIRKNISYVPKIEMAKNECRSEKAHLSRKVSPYVSEKRTKNLHVVLFIRCRSGPAAHIQCPQAVPGSYKYLPPRQTPNM</sequence>
<accession>A0AAV7VXC4</accession>
<name>A0AAV7VXC4_PLEWA</name>
<evidence type="ECO:0000313" key="2">
    <source>
        <dbReference type="Proteomes" id="UP001066276"/>
    </source>
</evidence>
<reference evidence="1" key="1">
    <citation type="journal article" date="2022" name="bioRxiv">
        <title>Sequencing and chromosome-scale assembly of the giantPleurodeles waltlgenome.</title>
        <authorList>
            <person name="Brown T."/>
            <person name="Elewa A."/>
            <person name="Iarovenko S."/>
            <person name="Subramanian E."/>
            <person name="Araus A.J."/>
            <person name="Petzold A."/>
            <person name="Susuki M."/>
            <person name="Suzuki K.-i.T."/>
            <person name="Hayashi T."/>
            <person name="Toyoda A."/>
            <person name="Oliveira C."/>
            <person name="Osipova E."/>
            <person name="Leigh N.D."/>
            <person name="Simon A."/>
            <person name="Yun M.H."/>
        </authorList>
    </citation>
    <scope>NUCLEOTIDE SEQUENCE</scope>
    <source>
        <strain evidence="1">20211129_DDA</strain>
        <tissue evidence="1">Liver</tissue>
    </source>
</reference>
<gene>
    <name evidence="1" type="ORF">NDU88_000421</name>
</gene>
<evidence type="ECO:0000313" key="1">
    <source>
        <dbReference type="EMBL" id="KAJ1204986.1"/>
    </source>
</evidence>
<comment type="caution">
    <text evidence="1">The sequence shown here is derived from an EMBL/GenBank/DDBJ whole genome shotgun (WGS) entry which is preliminary data.</text>
</comment>
<dbReference type="EMBL" id="JANPWB010000002">
    <property type="protein sequence ID" value="KAJ1204986.1"/>
    <property type="molecule type" value="Genomic_DNA"/>
</dbReference>
<keyword evidence="2" id="KW-1185">Reference proteome</keyword>
<organism evidence="1 2">
    <name type="scientific">Pleurodeles waltl</name>
    <name type="common">Iberian ribbed newt</name>
    <dbReference type="NCBI Taxonomy" id="8319"/>
    <lineage>
        <taxon>Eukaryota</taxon>
        <taxon>Metazoa</taxon>
        <taxon>Chordata</taxon>
        <taxon>Craniata</taxon>
        <taxon>Vertebrata</taxon>
        <taxon>Euteleostomi</taxon>
        <taxon>Amphibia</taxon>
        <taxon>Batrachia</taxon>
        <taxon>Caudata</taxon>
        <taxon>Salamandroidea</taxon>
        <taxon>Salamandridae</taxon>
        <taxon>Pleurodelinae</taxon>
        <taxon>Pleurodeles</taxon>
    </lineage>
</organism>
<protein>
    <submittedName>
        <fullName evidence="1">Uncharacterized protein</fullName>
    </submittedName>
</protein>